<keyword evidence="5" id="KW-0378">Hydrolase</keyword>
<dbReference type="SUPFAM" id="SSF52768">
    <property type="entry name" value="Arginase/deacetylase"/>
    <property type="match status" value="1"/>
</dbReference>
<dbReference type="EMBL" id="JAAAIL010001797">
    <property type="protein sequence ID" value="KAG0264908.1"/>
    <property type="molecule type" value="Genomic_DNA"/>
</dbReference>
<comment type="catalytic activity">
    <reaction evidence="10">
        <text>N(6)-acetyl-L-lysyl-[histone] + H2O = L-lysyl-[histone] + acetate</text>
        <dbReference type="Rhea" id="RHEA:58196"/>
        <dbReference type="Rhea" id="RHEA-COMP:9845"/>
        <dbReference type="Rhea" id="RHEA-COMP:11338"/>
        <dbReference type="ChEBI" id="CHEBI:15377"/>
        <dbReference type="ChEBI" id="CHEBI:29969"/>
        <dbReference type="ChEBI" id="CHEBI:30089"/>
        <dbReference type="ChEBI" id="CHEBI:61930"/>
        <dbReference type="EC" id="3.5.1.98"/>
    </reaction>
</comment>
<dbReference type="PRINTS" id="PR01270">
    <property type="entry name" value="HDASUPER"/>
</dbReference>
<evidence type="ECO:0000259" key="13">
    <source>
        <dbReference type="Pfam" id="PF09757"/>
    </source>
</evidence>
<keyword evidence="6" id="KW-0156">Chromatin regulator</keyword>
<dbReference type="PANTHER" id="PTHR10625">
    <property type="entry name" value="HISTONE DEACETYLASE HDAC1-RELATED"/>
    <property type="match status" value="1"/>
</dbReference>
<keyword evidence="4" id="KW-0678">Repressor</keyword>
<keyword evidence="7" id="KW-0805">Transcription regulation</keyword>
<evidence type="ECO:0000256" key="4">
    <source>
        <dbReference type="ARBA" id="ARBA00022491"/>
    </source>
</evidence>
<evidence type="ECO:0000256" key="10">
    <source>
        <dbReference type="ARBA" id="ARBA00048287"/>
    </source>
</evidence>
<gene>
    <name evidence="14" type="primary">HDA1_2</name>
    <name evidence="14" type="ORF">BGZ95_003471</name>
</gene>
<feature type="region of interest" description="Disordered" evidence="11">
    <location>
        <begin position="416"/>
        <end position="508"/>
    </location>
</feature>
<dbReference type="Gene3D" id="3.40.800.20">
    <property type="entry name" value="Histone deacetylase domain"/>
    <property type="match status" value="1"/>
</dbReference>
<sequence length="1321" mass="143621">MIPNRLYSELGHCAINLLQDLFLAALGPRLRDRTSHGELNVYFTTDNIRNEPWFEYYIGVLVFFLTLDSTTVPEGYQSVAEETRKWVGEYSERRFDEWSAVRKDTVRALCDLMAYPGAISPYLGGSGDMAGEGGSGTSWIDLRLWPELSIVFAREETFDLVTRNSTLQEQIRTCLSSWPSRSPQAPPHLLNVNSNNINDVDGEILGMASNLPAWLLIVQTIQAATEKVTTKMATFLQLQSQRQLSSRSRKQLEAMRPNGNGNGEGNTKASAKGINDVTRSNGSNNSKKKEASKVAGTVVDKSSAAEIQLRLAMVTFLNKLVSHFERVKLPMIEAAWLDLAKAAEPLLSVKDMEELAQSNGQVAEEMMDTTGIEPEQPSGVITSMEMTMDISPDEPAPTTSTITDIEAIDEPEEAVPEPPVIEPTTVEPTAGEDIAIEPTTSDPTDAKPIATEPTPEEPVEPEVVDSETAAIEVAMTDAETTEPTITSTTTNADAATEDNTDPSSTTTAAIASASASAVAADASGLSNSPQTVENGLSPGDMASGLPSSSETGDDSPSTPMSGQSAVTTAMTPRPQPEKIDGRSTRTGYVYDVRMRFHQNIHGDHDHPEDPRRIWKIYEALRNAGCLNRMVKLPSREATQSELALVHTAEHIQTITDTAKMDREQLLDVANSYNSIYLSAESAICARLSCGNLLELCSAVATGKVLNGVAIVRPPGHHAEPDEAGGFCLYNNVAIAARFLQREHKLKKIFILDWDVHHGNGTQKAFLDDPDVVYCSIHRYDDGTFYPGDPVAAALDMVGVGKGRGKNINIPWPCPGMGDAEYIYAFHKVVMPIVYEFAPDFVLVSAGFDAAAGDHIGENLVTPAAYGHMTHMLKSLAGGKIVLALEGGYNLESIAVSGLACTKALLSDPIPALGSIIPNPVCIQTIHEVMEVQSRYWKGITPMFIDPTEEKNEGWNVVELSKVLGVYRSDFLYKEHRMLKLPISNPSYGPDFLDNVHCTQQLYSTKPLYIFIHNVGEFRARTMGANNILRPDKSKMLDTVAHYVERIVQSGNELIDIVVPFQPATEEDKEPLKDKLTALLCDIWDNFVYMTGDTRRIVLLGAGFGCYSLISFMNERQKDVARYVSCAVMVPGGDEAVPMVTKRLANWYMDHSFVVVADDHPIWERVNHKLSNRTGNIVRSGRPSERLSELLPRLYNTLFVEIDRRIKALPPLNPPSYMQHLQEPTGNGVNSNGSSASEAMIIDSEASGPAPSKPEQFSAESYASAVAASGQMAGSNQGPFPSTGSLNSPASNASTPFADSRTGSMASSSISSLPDATAAASS</sequence>
<evidence type="ECO:0000256" key="6">
    <source>
        <dbReference type="ARBA" id="ARBA00022853"/>
    </source>
</evidence>
<feature type="compositionally biased region" description="Polar residues" evidence="11">
    <location>
        <begin position="545"/>
        <end position="570"/>
    </location>
</feature>
<dbReference type="GO" id="GO:0000118">
    <property type="term" value="C:histone deacetylase complex"/>
    <property type="evidence" value="ECO:0007669"/>
    <property type="project" value="TreeGrafter"/>
</dbReference>
<feature type="compositionally biased region" description="Low complexity" evidence="11">
    <location>
        <begin position="476"/>
        <end position="494"/>
    </location>
</feature>
<feature type="region of interest" description="Disordered" evidence="11">
    <location>
        <begin position="1214"/>
        <end position="1321"/>
    </location>
</feature>
<evidence type="ECO:0000256" key="2">
    <source>
        <dbReference type="ARBA" id="ARBA00007738"/>
    </source>
</evidence>
<organism evidence="14 15">
    <name type="scientific">Linnemannia exigua</name>
    <dbReference type="NCBI Taxonomy" id="604196"/>
    <lineage>
        <taxon>Eukaryota</taxon>
        <taxon>Fungi</taxon>
        <taxon>Fungi incertae sedis</taxon>
        <taxon>Mucoromycota</taxon>
        <taxon>Mortierellomycotina</taxon>
        <taxon>Mortierellomycetes</taxon>
        <taxon>Mortierellales</taxon>
        <taxon>Mortierellaceae</taxon>
        <taxon>Linnemannia</taxon>
    </lineage>
</organism>
<feature type="compositionally biased region" description="Polar residues" evidence="11">
    <location>
        <begin position="1271"/>
        <end position="1321"/>
    </location>
</feature>
<feature type="non-terminal residue" evidence="14">
    <location>
        <position position="1"/>
    </location>
</feature>
<dbReference type="Proteomes" id="UP001194580">
    <property type="component" value="Unassembled WGS sequence"/>
</dbReference>
<evidence type="ECO:0000256" key="3">
    <source>
        <dbReference type="ARBA" id="ARBA00012111"/>
    </source>
</evidence>
<name>A0AAD4D484_9FUNG</name>
<evidence type="ECO:0000256" key="11">
    <source>
        <dbReference type="SAM" id="MobiDB-lite"/>
    </source>
</evidence>
<dbReference type="InterPro" id="IPR037138">
    <property type="entry name" value="His_deacetylse_dom_sf"/>
</dbReference>
<dbReference type="InterPro" id="IPR000286">
    <property type="entry name" value="HDACs"/>
</dbReference>
<comment type="subcellular location">
    <subcellularLocation>
        <location evidence="1">Nucleus</location>
    </subcellularLocation>
</comment>
<keyword evidence="8" id="KW-0804">Transcription</keyword>
<reference evidence="14" key="1">
    <citation type="journal article" date="2020" name="Fungal Divers.">
        <title>Resolving the Mortierellaceae phylogeny through synthesis of multi-gene phylogenetics and phylogenomics.</title>
        <authorList>
            <person name="Vandepol N."/>
            <person name="Liber J."/>
            <person name="Desiro A."/>
            <person name="Na H."/>
            <person name="Kennedy M."/>
            <person name="Barry K."/>
            <person name="Grigoriev I.V."/>
            <person name="Miller A.N."/>
            <person name="O'Donnell K."/>
            <person name="Stajich J.E."/>
            <person name="Bonito G."/>
        </authorList>
    </citation>
    <scope>NUCLEOTIDE SEQUENCE</scope>
    <source>
        <strain evidence="14">NRRL 28262</strain>
    </source>
</reference>
<evidence type="ECO:0000256" key="9">
    <source>
        <dbReference type="ARBA" id="ARBA00023242"/>
    </source>
</evidence>
<comment type="caution">
    <text evidence="14">The sequence shown here is derived from an EMBL/GenBank/DDBJ whole genome shotgun (WGS) entry which is preliminary data.</text>
</comment>
<evidence type="ECO:0000256" key="7">
    <source>
        <dbReference type="ARBA" id="ARBA00023015"/>
    </source>
</evidence>
<evidence type="ECO:0000313" key="14">
    <source>
        <dbReference type="EMBL" id="KAG0264908.1"/>
    </source>
</evidence>
<evidence type="ECO:0000256" key="8">
    <source>
        <dbReference type="ARBA" id="ARBA00023163"/>
    </source>
</evidence>
<dbReference type="GO" id="GO:0141221">
    <property type="term" value="F:histone deacetylase activity, hydrolytic mechanism"/>
    <property type="evidence" value="ECO:0007669"/>
    <property type="project" value="UniProtKB-EC"/>
</dbReference>
<dbReference type="InterPro" id="IPR023696">
    <property type="entry name" value="Ureohydrolase_dom_sf"/>
</dbReference>
<dbReference type="InterPro" id="IPR023801">
    <property type="entry name" value="His_deacetylse_dom"/>
</dbReference>
<dbReference type="PANTHER" id="PTHR10625:SF5">
    <property type="entry name" value="HISTONE DEACETYLASE"/>
    <property type="match status" value="1"/>
</dbReference>
<feature type="compositionally biased region" description="Polar residues" evidence="11">
    <location>
        <begin position="524"/>
        <end position="534"/>
    </location>
</feature>
<proteinExistence type="inferred from homology"/>
<evidence type="ECO:0000256" key="1">
    <source>
        <dbReference type="ARBA" id="ARBA00004123"/>
    </source>
</evidence>
<dbReference type="FunFam" id="3.40.800.20:FF:000005">
    <property type="entry name" value="histone deacetylase 6"/>
    <property type="match status" value="1"/>
</dbReference>
<evidence type="ECO:0000259" key="12">
    <source>
        <dbReference type="Pfam" id="PF00850"/>
    </source>
</evidence>
<feature type="region of interest" description="Disordered" evidence="11">
    <location>
        <begin position="521"/>
        <end position="582"/>
    </location>
</feature>
<comment type="similarity">
    <text evidence="2">Belongs to the histone deacetylase family. HD type 2 subfamily.</text>
</comment>
<evidence type="ECO:0000313" key="15">
    <source>
        <dbReference type="Proteomes" id="UP001194580"/>
    </source>
</evidence>
<feature type="domain" description="Arb2-like" evidence="13">
    <location>
        <begin position="959"/>
        <end position="1194"/>
    </location>
</feature>
<feature type="compositionally biased region" description="Low complexity" evidence="11">
    <location>
        <begin position="1257"/>
        <end position="1268"/>
    </location>
</feature>
<feature type="compositionally biased region" description="Acidic residues" evidence="11">
    <location>
        <begin position="454"/>
        <end position="465"/>
    </location>
</feature>
<feature type="compositionally biased region" description="Low complexity" evidence="11">
    <location>
        <begin position="1225"/>
        <end position="1234"/>
    </location>
</feature>
<feature type="domain" description="Histone deacetylase" evidence="12">
    <location>
        <begin position="606"/>
        <end position="903"/>
    </location>
</feature>
<dbReference type="EC" id="3.5.1.98" evidence="3"/>
<feature type="region of interest" description="Disordered" evidence="11">
    <location>
        <begin position="246"/>
        <end position="291"/>
    </location>
</feature>
<dbReference type="GO" id="GO:0040029">
    <property type="term" value="P:epigenetic regulation of gene expression"/>
    <property type="evidence" value="ECO:0007669"/>
    <property type="project" value="TreeGrafter"/>
</dbReference>
<dbReference type="InterPro" id="IPR019154">
    <property type="entry name" value="Arb2-like_domain"/>
</dbReference>
<evidence type="ECO:0000256" key="5">
    <source>
        <dbReference type="ARBA" id="ARBA00022801"/>
    </source>
</evidence>
<keyword evidence="9" id="KW-0539">Nucleus</keyword>
<keyword evidence="15" id="KW-1185">Reference proteome</keyword>
<dbReference type="Pfam" id="PF09757">
    <property type="entry name" value="Arb2-like"/>
    <property type="match status" value="1"/>
</dbReference>
<dbReference type="Pfam" id="PF00850">
    <property type="entry name" value="Hist_deacetyl"/>
    <property type="match status" value="1"/>
</dbReference>
<protein>
    <recommendedName>
        <fullName evidence="3">histone deacetylase</fullName>
        <ecNumber evidence="3">3.5.1.98</ecNumber>
    </recommendedName>
</protein>
<accession>A0AAD4D484</accession>